<sequence>MAGAVEGGACLSHLDGSGSGRKPGRTVCAAGDGGEGSGDDGDWPEGAYRTRGPGQLRYSVISLCRHTAGDVSAGGRVVPLCASARYPREHPLSCREDRRRARSILKWPQVKRNLACRRATTRGRERDGWTRAATAASEEGVRQRRGRARATPPPPPPSPQPPPPPGRAGLGGCDPAPSSPGRSGGQSEGRPPTQRAQRAARRQPSGSQRPMASCPRR</sequence>
<evidence type="ECO:0000313" key="3">
    <source>
        <dbReference type="Proteomes" id="UP000799444"/>
    </source>
</evidence>
<comment type="caution">
    <text evidence="2">The sequence shown here is derived from an EMBL/GenBank/DDBJ whole genome shotgun (WGS) entry which is preliminary data.</text>
</comment>
<gene>
    <name evidence="2" type="ORF">EJ04DRAFT_126710</name>
</gene>
<organism evidence="2 3">
    <name type="scientific">Polyplosphaeria fusca</name>
    <dbReference type="NCBI Taxonomy" id="682080"/>
    <lineage>
        <taxon>Eukaryota</taxon>
        <taxon>Fungi</taxon>
        <taxon>Dikarya</taxon>
        <taxon>Ascomycota</taxon>
        <taxon>Pezizomycotina</taxon>
        <taxon>Dothideomycetes</taxon>
        <taxon>Pleosporomycetidae</taxon>
        <taxon>Pleosporales</taxon>
        <taxon>Tetraplosphaeriaceae</taxon>
        <taxon>Polyplosphaeria</taxon>
    </lineage>
</organism>
<reference evidence="2" key="1">
    <citation type="journal article" date="2020" name="Stud. Mycol.">
        <title>101 Dothideomycetes genomes: a test case for predicting lifestyles and emergence of pathogens.</title>
        <authorList>
            <person name="Haridas S."/>
            <person name="Albert R."/>
            <person name="Binder M."/>
            <person name="Bloem J."/>
            <person name="Labutti K."/>
            <person name="Salamov A."/>
            <person name="Andreopoulos B."/>
            <person name="Baker S."/>
            <person name="Barry K."/>
            <person name="Bills G."/>
            <person name="Bluhm B."/>
            <person name="Cannon C."/>
            <person name="Castanera R."/>
            <person name="Culley D."/>
            <person name="Daum C."/>
            <person name="Ezra D."/>
            <person name="Gonzalez J."/>
            <person name="Henrissat B."/>
            <person name="Kuo A."/>
            <person name="Liang C."/>
            <person name="Lipzen A."/>
            <person name="Lutzoni F."/>
            <person name="Magnuson J."/>
            <person name="Mondo S."/>
            <person name="Nolan M."/>
            <person name="Ohm R."/>
            <person name="Pangilinan J."/>
            <person name="Park H.-J."/>
            <person name="Ramirez L."/>
            <person name="Alfaro M."/>
            <person name="Sun H."/>
            <person name="Tritt A."/>
            <person name="Yoshinaga Y."/>
            <person name="Zwiers L.-H."/>
            <person name="Turgeon B."/>
            <person name="Goodwin S."/>
            <person name="Spatafora J."/>
            <person name="Crous P."/>
            <person name="Grigoriev I."/>
        </authorList>
    </citation>
    <scope>NUCLEOTIDE SEQUENCE</scope>
    <source>
        <strain evidence="2">CBS 125425</strain>
    </source>
</reference>
<proteinExistence type="predicted"/>
<dbReference type="Proteomes" id="UP000799444">
    <property type="component" value="Unassembled WGS sequence"/>
</dbReference>
<feature type="region of interest" description="Disordered" evidence="1">
    <location>
        <begin position="118"/>
        <end position="217"/>
    </location>
</feature>
<dbReference type="EMBL" id="ML996117">
    <property type="protein sequence ID" value="KAF2737350.1"/>
    <property type="molecule type" value="Genomic_DNA"/>
</dbReference>
<evidence type="ECO:0000313" key="2">
    <source>
        <dbReference type="EMBL" id="KAF2737350.1"/>
    </source>
</evidence>
<keyword evidence="3" id="KW-1185">Reference proteome</keyword>
<accession>A0A9P4R5J2</accession>
<dbReference type="AlphaFoldDB" id="A0A9P4R5J2"/>
<protein>
    <submittedName>
        <fullName evidence="2">Uncharacterized protein</fullName>
    </submittedName>
</protein>
<feature type="region of interest" description="Disordered" evidence="1">
    <location>
        <begin position="12"/>
        <end position="49"/>
    </location>
</feature>
<feature type="compositionally biased region" description="Pro residues" evidence="1">
    <location>
        <begin position="151"/>
        <end position="166"/>
    </location>
</feature>
<name>A0A9P4R5J2_9PLEO</name>
<evidence type="ECO:0000256" key="1">
    <source>
        <dbReference type="SAM" id="MobiDB-lite"/>
    </source>
</evidence>